<evidence type="ECO:0000313" key="3">
    <source>
        <dbReference type="Proteomes" id="UP001363035"/>
    </source>
</evidence>
<protein>
    <recommendedName>
        <fullName evidence="1">DUF3885 domain-containing protein</fullName>
    </recommendedName>
</protein>
<dbReference type="Proteomes" id="UP001363035">
    <property type="component" value="Unassembled WGS sequence"/>
</dbReference>
<comment type="caution">
    <text evidence="2">The sequence shown here is derived from an EMBL/GenBank/DDBJ whole genome shotgun (WGS) entry which is preliminary data.</text>
</comment>
<keyword evidence="3" id="KW-1185">Reference proteome</keyword>
<evidence type="ECO:0000259" key="1">
    <source>
        <dbReference type="Pfam" id="PF13021"/>
    </source>
</evidence>
<dbReference type="EMBL" id="JAYLLN010000018">
    <property type="protein sequence ID" value="MEI5984972.1"/>
    <property type="molecule type" value="Genomic_DNA"/>
</dbReference>
<reference evidence="2 3" key="1">
    <citation type="submission" date="2024-01" db="EMBL/GenBank/DDBJ databases">
        <title>Sphingobacterium tenebrionis sp. nov., a novel endophyte isolated from tenebrio molitor intestines.</title>
        <authorList>
            <person name="Zhang C."/>
        </authorList>
    </citation>
    <scope>NUCLEOTIDE SEQUENCE [LARGE SCALE GENOMIC DNA]</scope>
    <source>
        <strain evidence="2 3">PU5-4</strain>
    </source>
</reference>
<dbReference type="InterPro" id="IPR024976">
    <property type="entry name" value="DUF3885"/>
</dbReference>
<proteinExistence type="predicted"/>
<gene>
    <name evidence="2" type="ORF">VJ786_08655</name>
</gene>
<sequence>MEIKDKSDFDTMFLDRFGDISKITLSNIKKNRIRINLGEDLDGKSRVNQALKRSKAVLDFCFKGKEIWLQIILWDNDALIALKTAGINPDYADNKLEWKEDDNNFLGLNYKQYSFQKILPICLSIINFDLAYSPSANITCYFIDFVEPIIVNIYDDRGCDIYSPSRSLFRKINPDILFK</sequence>
<organism evidence="2 3">
    <name type="scientific">Sphingobacterium tenebrionis</name>
    <dbReference type="NCBI Taxonomy" id="3111775"/>
    <lineage>
        <taxon>Bacteria</taxon>
        <taxon>Pseudomonadati</taxon>
        <taxon>Bacteroidota</taxon>
        <taxon>Sphingobacteriia</taxon>
        <taxon>Sphingobacteriales</taxon>
        <taxon>Sphingobacteriaceae</taxon>
        <taxon>Sphingobacterium</taxon>
    </lineage>
</organism>
<evidence type="ECO:0000313" key="2">
    <source>
        <dbReference type="EMBL" id="MEI5984972.1"/>
    </source>
</evidence>
<dbReference type="Pfam" id="PF13021">
    <property type="entry name" value="DUF3885"/>
    <property type="match status" value="1"/>
</dbReference>
<name>A0ABU8I619_9SPHI</name>
<dbReference type="RefSeq" id="WP_134776705.1">
    <property type="nucleotide sequence ID" value="NZ_JAYLLN010000018.1"/>
</dbReference>
<accession>A0ABU8I619</accession>
<feature type="domain" description="DUF3885" evidence="1">
    <location>
        <begin position="24"/>
        <end position="171"/>
    </location>
</feature>